<evidence type="ECO:0000313" key="3">
    <source>
        <dbReference type="Proteomes" id="UP001321520"/>
    </source>
</evidence>
<evidence type="ECO:0000313" key="2">
    <source>
        <dbReference type="EMBL" id="WKD49675.1"/>
    </source>
</evidence>
<feature type="domain" description="AB hydrolase-1" evidence="1">
    <location>
        <begin position="54"/>
        <end position="252"/>
    </location>
</feature>
<organism evidence="2 3">
    <name type="scientific">Microbulbifer spongiae</name>
    <dbReference type="NCBI Taxonomy" id="2944933"/>
    <lineage>
        <taxon>Bacteria</taxon>
        <taxon>Pseudomonadati</taxon>
        <taxon>Pseudomonadota</taxon>
        <taxon>Gammaproteobacteria</taxon>
        <taxon>Cellvibrionales</taxon>
        <taxon>Microbulbiferaceae</taxon>
        <taxon>Microbulbifer</taxon>
    </lineage>
</organism>
<dbReference type="InterPro" id="IPR029058">
    <property type="entry name" value="AB_hydrolase_fold"/>
</dbReference>
<dbReference type="EMBL" id="CP098023">
    <property type="protein sequence ID" value="WKD49675.1"/>
    <property type="molecule type" value="Genomic_DNA"/>
</dbReference>
<accession>A0ABY9EB31</accession>
<keyword evidence="3" id="KW-1185">Reference proteome</keyword>
<proteinExistence type="predicted"/>
<gene>
    <name evidence="2" type="ORF">M8T91_17570</name>
</gene>
<dbReference type="GO" id="GO:0016787">
    <property type="term" value="F:hydrolase activity"/>
    <property type="evidence" value="ECO:0007669"/>
    <property type="project" value="UniProtKB-KW"/>
</dbReference>
<evidence type="ECO:0000259" key="1">
    <source>
        <dbReference type="Pfam" id="PF12697"/>
    </source>
</evidence>
<dbReference type="Pfam" id="PF12697">
    <property type="entry name" value="Abhydrolase_6"/>
    <property type="match status" value="1"/>
</dbReference>
<protein>
    <submittedName>
        <fullName evidence="2">Alpha/beta fold hydrolase</fullName>
    </submittedName>
</protein>
<dbReference type="InterPro" id="IPR000073">
    <property type="entry name" value="AB_hydrolase_1"/>
</dbReference>
<keyword evidence="2" id="KW-0378">Hydrolase</keyword>
<sequence length="279" mass="29831">MALNRANHIIGGEGTTNMTETRITNSADGTPIAFEVAGVGDPIVLVEPAGHFRGFSAFDELRPLLTDRFTVYSFDRRGRGDSGDASVYYPSREVEDLAVILGIIERPAFVYGYSSGALLALHCAAKGLPIQKLALLEPPLQAPGSGPDPLTQELAVLVGEGRYADAVEYFHLSIGVPAEHVTQMQGSEAFEKMTVIAPTLVYDCRISEATDAELLGAVHVPTLVLDSQGSTDNLTGWAASVARQLPNATHRSLPGQWHSGDSNVLAAALVKYFQEPNRS</sequence>
<dbReference type="Gene3D" id="3.40.50.1820">
    <property type="entry name" value="alpha/beta hydrolase"/>
    <property type="match status" value="1"/>
</dbReference>
<dbReference type="RefSeq" id="WP_301415527.1">
    <property type="nucleotide sequence ID" value="NZ_CP098023.1"/>
</dbReference>
<dbReference type="SUPFAM" id="SSF53474">
    <property type="entry name" value="alpha/beta-Hydrolases"/>
    <property type="match status" value="1"/>
</dbReference>
<name>A0ABY9EB31_9GAMM</name>
<reference evidence="2 3" key="1">
    <citation type="submission" date="2022-05" db="EMBL/GenBank/DDBJ databases">
        <title>Microbulbifer sp. nov., isolated from sponge.</title>
        <authorList>
            <person name="Gao L."/>
        </authorList>
    </citation>
    <scope>NUCLEOTIDE SEQUENCE [LARGE SCALE GENOMIC DNA]</scope>
    <source>
        <strain evidence="2 3">MI-G</strain>
    </source>
</reference>
<dbReference type="Proteomes" id="UP001321520">
    <property type="component" value="Chromosome"/>
</dbReference>